<keyword evidence="11" id="KW-1185">Reference proteome</keyword>
<keyword evidence="6" id="KW-0503">Monooxygenase</keyword>
<dbReference type="InterPro" id="IPR001128">
    <property type="entry name" value="Cyt_P450"/>
</dbReference>
<dbReference type="PRINTS" id="PR00465">
    <property type="entry name" value="EP450IV"/>
</dbReference>
<evidence type="ECO:0000256" key="7">
    <source>
        <dbReference type="PIRSR" id="PIRSR602403-1"/>
    </source>
</evidence>
<keyword evidence="4 7" id="KW-0479">Metal-binding</keyword>
<dbReference type="EMBL" id="JAPEUR010000137">
    <property type="protein sequence ID" value="KAJ4318665.1"/>
    <property type="molecule type" value="Genomic_DNA"/>
</dbReference>
<dbReference type="Pfam" id="PF00067">
    <property type="entry name" value="p450"/>
    <property type="match status" value="2"/>
</dbReference>
<evidence type="ECO:0000256" key="1">
    <source>
        <dbReference type="ARBA" id="ARBA00001971"/>
    </source>
</evidence>
<dbReference type="AlphaFoldDB" id="A0A9W8WBI0"/>
<dbReference type="InterPro" id="IPR036396">
    <property type="entry name" value="Cyt_P450_sf"/>
</dbReference>
<feature type="binding site" description="axial binding residue" evidence="7">
    <location>
        <position position="519"/>
    </location>
    <ligand>
        <name>heme</name>
        <dbReference type="ChEBI" id="CHEBI:30413"/>
    </ligand>
    <ligandPart>
        <name>Fe</name>
        <dbReference type="ChEBI" id="CHEBI:18248"/>
    </ligandPart>
</feature>
<reference evidence="10" key="1">
    <citation type="submission" date="2022-10" db="EMBL/GenBank/DDBJ databases">
        <title>Tapping the CABI collections for fungal endophytes: first genome assemblies for Collariella, Neodidymelliopsis, Ascochyta clinopodiicola, Didymella pomorum, Didymosphaeria variabile, Neocosmospora piperis and Neocucurbitaria cava.</title>
        <authorList>
            <person name="Hill R."/>
        </authorList>
    </citation>
    <scope>NUCLEOTIDE SEQUENCE</scope>
    <source>
        <strain evidence="10">IMI 366586</strain>
    </source>
</reference>
<evidence type="ECO:0008006" key="12">
    <source>
        <dbReference type="Google" id="ProtNLM"/>
    </source>
</evidence>
<protein>
    <recommendedName>
        <fullName evidence="12">Cytochrome P450</fullName>
    </recommendedName>
</protein>
<evidence type="ECO:0000256" key="4">
    <source>
        <dbReference type="ARBA" id="ARBA00022723"/>
    </source>
</evidence>
<feature type="transmembrane region" description="Helical" evidence="9">
    <location>
        <begin position="57"/>
        <end position="75"/>
    </location>
</feature>
<keyword evidence="5 7" id="KW-0408">Iron</keyword>
<accession>A0A9W8WBI0</accession>
<comment type="cofactor">
    <cofactor evidence="1 7">
        <name>heme</name>
        <dbReference type="ChEBI" id="CHEBI:30413"/>
    </cofactor>
</comment>
<evidence type="ECO:0000256" key="2">
    <source>
        <dbReference type="ARBA" id="ARBA00010617"/>
    </source>
</evidence>
<dbReference type="InterPro" id="IPR050529">
    <property type="entry name" value="CYP450_sterol_14alpha_dmase"/>
</dbReference>
<evidence type="ECO:0000256" key="6">
    <source>
        <dbReference type="ARBA" id="ARBA00023033"/>
    </source>
</evidence>
<gene>
    <name evidence="10" type="ORF">N0V84_006753</name>
</gene>
<proteinExistence type="inferred from homology"/>
<feature type="region of interest" description="Disordered" evidence="8">
    <location>
        <begin position="477"/>
        <end position="496"/>
    </location>
</feature>
<dbReference type="GO" id="GO:0008395">
    <property type="term" value="F:steroid hydroxylase activity"/>
    <property type="evidence" value="ECO:0007669"/>
    <property type="project" value="TreeGrafter"/>
</dbReference>
<dbReference type="SUPFAM" id="SSF48264">
    <property type="entry name" value="Cytochrome P450"/>
    <property type="match status" value="1"/>
</dbReference>
<keyword evidence="9" id="KW-0812">Transmembrane</keyword>
<dbReference type="GO" id="GO:0020037">
    <property type="term" value="F:heme binding"/>
    <property type="evidence" value="ECO:0007669"/>
    <property type="project" value="InterPro"/>
</dbReference>
<name>A0A9W8WBI0_9HYPO</name>
<dbReference type="PANTHER" id="PTHR24304">
    <property type="entry name" value="CYTOCHROME P450 FAMILY 7"/>
    <property type="match status" value="1"/>
</dbReference>
<keyword evidence="9" id="KW-0472">Membrane</keyword>
<dbReference type="PANTHER" id="PTHR24304:SF2">
    <property type="entry name" value="24-HYDROXYCHOLESTEROL 7-ALPHA-HYDROXYLASE"/>
    <property type="match status" value="1"/>
</dbReference>
<dbReference type="InterPro" id="IPR002403">
    <property type="entry name" value="Cyt_P450_E_grp-IV"/>
</dbReference>
<dbReference type="OrthoDB" id="3366823at2759"/>
<dbReference type="Proteomes" id="UP001140502">
    <property type="component" value="Unassembled WGS sequence"/>
</dbReference>
<sequence>MADQALALPNWRPNLPWGFDVAFLTIAAPLLLTYLITLWNSSSLSRKVAGSKRPRTVPYVLPFLGHGLIFSMRGMDFLHENAVKFGRAKLHKIVLPGLHQYMTSSPDHVRRVFRADRMDMTEAHTRAMENSFGMSPKAVELYRADDSGYGPNPARGSTVEPGNRILLEVHNLVNRNLTGASLASITAQFQRTLSEQLSKLDAVGDGWVEISDLRVFMRTHIMRAALTAMFGPYLVDLNPTFVEDFWVYDSDMGPLYMGLPKWLIPGSYRRREKMLQSIMRWHKFAHEHYDCSNVSSQDTDWEPYFGSKFSRRRQDTFAKWEAMDARAKAAEDLSFIWASNANSGYGAIWCLVEILRDPTLTARVQKEFSSAIQPPVAPCTVPTFDIEKLCSGPLAQSIYAEVLRLRVAVLISRKAKEDLTFDGWEIKKGERVCVAATTEALDESVWNTGTESDPHPLKTFWADRFLVYPDDENSGPLRKSVAAKKTTEKRDLESTAGPRFSMEGLTNSWIPYSGGVRHCPGRHFAKQEMIVMAAIMMSAFEIELQTKPGWEPESDLSYYGFGTMPPKGKIPCRIRRWRN</sequence>
<dbReference type="GO" id="GO:0005506">
    <property type="term" value="F:iron ion binding"/>
    <property type="evidence" value="ECO:0007669"/>
    <property type="project" value="InterPro"/>
</dbReference>
<dbReference type="Gene3D" id="1.10.630.10">
    <property type="entry name" value="Cytochrome P450"/>
    <property type="match status" value="1"/>
</dbReference>
<comment type="similarity">
    <text evidence="2">Belongs to the cytochrome P450 family.</text>
</comment>
<comment type="caution">
    <text evidence="10">The sequence shown here is derived from an EMBL/GenBank/DDBJ whole genome shotgun (WGS) entry which is preliminary data.</text>
</comment>
<evidence type="ECO:0000256" key="5">
    <source>
        <dbReference type="ARBA" id="ARBA00023004"/>
    </source>
</evidence>
<feature type="transmembrane region" description="Helical" evidence="9">
    <location>
        <begin position="15"/>
        <end position="36"/>
    </location>
</feature>
<evidence type="ECO:0000313" key="10">
    <source>
        <dbReference type="EMBL" id="KAJ4318665.1"/>
    </source>
</evidence>
<evidence type="ECO:0000256" key="9">
    <source>
        <dbReference type="SAM" id="Phobius"/>
    </source>
</evidence>
<dbReference type="GO" id="GO:0016705">
    <property type="term" value="F:oxidoreductase activity, acting on paired donors, with incorporation or reduction of molecular oxygen"/>
    <property type="evidence" value="ECO:0007669"/>
    <property type="project" value="InterPro"/>
</dbReference>
<dbReference type="CDD" id="cd11040">
    <property type="entry name" value="CYP7_CYP8-like"/>
    <property type="match status" value="1"/>
</dbReference>
<evidence type="ECO:0000256" key="8">
    <source>
        <dbReference type="SAM" id="MobiDB-lite"/>
    </source>
</evidence>
<keyword evidence="9" id="KW-1133">Transmembrane helix</keyword>
<evidence type="ECO:0000256" key="3">
    <source>
        <dbReference type="ARBA" id="ARBA00022617"/>
    </source>
</evidence>
<organism evidence="10 11">
    <name type="scientific">Fusarium piperis</name>
    <dbReference type="NCBI Taxonomy" id="1435070"/>
    <lineage>
        <taxon>Eukaryota</taxon>
        <taxon>Fungi</taxon>
        <taxon>Dikarya</taxon>
        <taxon>Ascomycota</taxon>
        <taxon>Pezizomycotina</taxon>
        <taxon>Sordariomycetes</taxon>
        <taxon>Hypocreomycetidae</taxon>
        <taxon>Hypocreales</taxon>
        <taxon>Nectriaceae</taxon>
        <taxon>Fusarium</taxon>
        <taxon>Fusarium solani species complex</taxon>
    </lineage>
</organism>
<keyword evidence="6" id="KW-0560">Oxidoreductase</keyword>
<evidence type="ECO:0000313" key="11">
    <source>
        <dbReference type="Proteomes" id="UP001140502"/>
    </source>
</evidence>
<keyword evidence="3 7" id="KW-0349">Heme</keyword>